<accession>A0A538SX07</accession>
<dbReference type="GO" id="GO:0010181">
    <property type="term" value="F:FMN binding"/>
    <property type="evidence" value="ECO:0007669"/>
    <property type="project" value="InterPro"/>
</dbReference>
<dbReference type="Proteomes" id="UP000317716">
    <property type="component" value="Unassembled WGS sequence"/>
</dbReference>
<dbReference type="Pfam" id="PF01613">
    <property type="entry name" value="Flavin_Reduct"/>
    <property type="match status" value="1"/>
</dbReference>
<gene>
    <name evidence="6" type="ORF">E6K72_05795</name>
</gene>
<keyword evidence="3" id="KW-0288">FMN</keyword>
<dbReference type="EMBL" id="VBOS01000193">
    <property type="protein sequence ID" value="TMQ55933.1"/>
    <property type="molecule type" value="Genomic_DNA"/>
</dbReference>
<protein>
    <submittedName>
        <fullName evidence="6">Flavin reductase family protein</fullName>
    </submittedName>
</protein>
<evidence type="ECO:0000256" key="4">
    <source>
        <dbReference type="ARBA" id="ARBA00038054"/>
    </source>
</evidence>
<dbReference type="Gene3D" id="2.30.110.10">
    <property type="entry name" value="Electron Transport, Fmn-binding Protein, Chain A"/>
    <property type="match status" value="1"/>
</dbReference>
<feature type="domain" description="Flavin reductase like" evidence="5">
    <location>
        <begin position="19"/>
        <end position="170"/>
    </location>
</feature>
<dbReference type="PANTHER" id="PTHR33798:SF5">
    <property type="entry name" value="FLAVIN REDUCTASE LIKE DOMAIN-CONTAINING PROTEIN"/>
    <property type="match status" value="1"/>
</dbReference>
<dbReference type="SMART" id="SM00903">
    <property type="entry name" value="Flavin_Reduct"/>
    <property type="match status" value="1"/>
</dbReference>
<reference evidence="6 7" key="1">
    <citation type="journal article" date="2019" name="Nat. Microbiol.">
        <title>Mediterranean grassland soil C-N compound turnover is dependent on rainfall and depth, and is mediated by genomically divergent microorganisms.</title>
        <authorList>
            <person name="Diamond S."/>
            <person name="Andeer P.F."/>
            <person name="Li Z."/>
            <person name="Crits-Christoph A."/>
            <person name="Burstein D."/>
            <person name="Anantharaman K."/>
            <person name="Lane K.R."/>
            <person name="Thomas B.C."/>
            <person name="Pan C."/>
            <person name="Northen T.R."/>
            <person name="Banfield J.F."/>
        </authorList>
    </citation>
    <scope>NUCLEOTIDE SEQUENCE [LARGE SCALE GENOMIC DNA]</scope>
    <source>
        <strain evidence="6">WS_2</strain>
    </source>
</reference>
<comment type="caution">
    <text evidence="6">The sequence shown here is derived from an EMBL/GenBank/DDBJ whole genome shotgun (WGS) entry which is preliminary data.</text>
</comment>
<evidence type="ECO:0000256" key="3">
    <source>
        <dbReference type="ARBA" id="ARBA00022643"/>
    </source>
</evidence>
<name>A0A538SX07_UNCEI</name>
<dbReference type="InterPro" id="IPR002563">
    <property type="entry name" value="Flavin_Rdtase-like_dom"/>
</dbReference>
<comment type="cofactor">
    <cofactor evidence="1">
        <name>FMN</name>
        <dbReference type="ChEBI" id="CHEBI:58210"/>
    </cofactor>
</comment>
<organism evidence="6 7">
    <name type="scientific">Eiseniibacteriota bacterium</name>
    <dbReference type="NCBI Taxonomy" id="2212470"/>
    <lineage>
        <taxon>Bacteria</taxon>
        <taxon>Candidatus Eiseniibacteriota</taxon>
    </lineage>
</organism>
<evidence type="ECO:0000256" key="2">
    <source>
        <dbReference type="ARBA" id="ARBA00022630"/>
    </source>
</evidence>
<evidence type="ECO:0000313" key="6">
    <source>
        <dbReference type="EMBL" id="TMQ55933.1"/>
    </source>
</evidence>
<dbReference type="AlphaFoldDB" id="A0A538SX07"/>
<proteinExistence type="inferred from homology"/>
<evidence type="ECO:0000256" key="1">
    <source>
        <dbReference type="ARBA" id="ARBA00001917"/>
    </source>
</evidence>
<comment type="similarity">
    <text evidence="4">Belongs to the flavoredoxin family.</text>
</comment>
<evidence type="ECO:0000259" key="5">
    <source>
        <dbReference type="SMART" id="SM00903"/>
    </source>
</evidence>
<sequence length="205" mass="22096">MILDPQAISPGAMYRFMIGIVLPRPIAFVSTIGSGGVLNVAPFSYFMPITNRPPLVGISINLRGGEHKDTLRNIRETGDFVVNAVSEPLLERVVKASGDWPREVDEFQLTGLTPVESDLVQSPRVGESPASLECRLHRVVELGDAFFTVGEIVRAHVAEDVLTDGRVDIAKLRPVGRLGEDGYSIVRDVVHHARPRAGPPSGGGG</sequence>
<dbReference type="GO" id="GO:0016646">
    <property type="term" value="F:oxidoreductase activity, acting on the CH-NH group of donors, NAD or NADP as acceptor"/>
    <property type="evidence" value="ECO:0007669"/>
    <property type="project" value="UniProtKB-ARBA"/>
</dbReference>
<keyword evidence="2" id="KW-0285">Flavoprotein</keyword>
<evidence type="ECO:0000313" key="7">
    <source>
        <dbReference type="Proteomes" id="UP000317716"/>
    </source>
</evidence>
<dbReference type="InterPro" id="IPR012349">
    <property type="entry name" value="Split_barrel_FMN-bd"/>
</dbReference>
<dbReference type="PANTHER" id="PTHR33798">
    <property type="entry name" value="FLAVOPROTEIN OXYGENASE"/>
    <property type="match status" value="1"/>
</dbReference>
<dbReference type="SUPFAM" id="SSF50475">
    <property type="entry name" value="FMN-binding split barrel"/>
    <property type="match status" value="1"/>
</dbReference>